<dbReference type="EMBL" id="LR590484">
    <property type="protein sequence ID" value="VTR36726.1"/>
    <property type="molecule type" value="Genomic_DNA"/>
</dbReference>
<sequence>MKEKKVLFIGLVWPEPASSAAGFRMMQMIDTFRAQSYQITFASAAAKSPYSAILTDLGVSEQPIVLNSDSFDRFIATLQPDIVVFDRFMVEEQYGWRVAQQCPGALRVLDTEDLHFLRQARHSCVKKKGDFSFDELFTDTAKREIAAILRSDLSLIISESEMKILTEVFHISPNILYYLPFLEEEITSTKVHSWRPFAARKHLLFIGNFIHEPNWHTVQYLKTQIWPRLRNMLPQAELHIYGAYATQKVLQLDNPKENFHVKGRTECAQLTMANYRVLIAPIQFGAGVKGKFIDAMQTGTPSVTTSVGAEAMSGSLPWNGFIEDDPEAFCQKTVELYTDPLIWEKAQNNGIQIINERYEKKKYQADFMTNLSLLKVQLEKHRQQNFISQILLHHTLQSTKYMSLWIQEKNKQDN</sequence>
<name>A0A4U9USM3_9SPHI</name>
<dbReference type="SUPFAM" id="SSF53756">
    <property type="entry name" value="UDP-Glycosyltransferase/glycogen phosphorylase"/>
    <property type="match status" value="1"/>
</dbReference>
<dbReference type="Gene3D" id="3.40.50.2000">
    <property type="entry name" value="Glycogen Phosphorylase B"/>
    <property type="match status" value="1"/>
</dbReference>
<reference evidence="1 2" key="1">
    <citation type="submission" date="2019-05" db="EMBL/GenBank/DDBJ databases">
        <authorList>
            <consortium name="Pathogen Informatics"/>
        </authorList>
    </citation>
    <scope>NUCLEOTIDE SEQUENCE [LARGE SCALE GENOMIC DNA]</scope>
    <source>
        <strain evidence="1 2">NCTC11429</strain>
    </source>
</reference>
<protein>
    <submittedName>
        <fullName evidence="1">Uncharacterized protein conserved in bacteria</fullName>
    </submittedName>
</protein>
<evidence type="ECO:0000313" key="1">
    <source>
        <dbReference type="EMBL" id="VTR36726.1"/>
    </source>
</evidence>
<dbReference type="Pfam" id="PF13692">
    <property type="entry name" value="Glyco_trans_1_4"/>
    <property type="match status" value="1"/>
</dbReference>
<dbReference type="STRING" id="1123265.GCA_000686625_04397"/>
<gene>
    <name evidence="1" type="ORF">NCTC11429_01746</name>
</gene>
<organism evidence="1 2">
    <name type="scientific">Sphingobacterium thalpophilum</name>
    <dbReference type="NCBI Taxonomy" id="259"/>
    <lineage>
        <taxon>Bacteria</taxon>
        <taxon>Pseudomonadati</taxon>
        <taxon>Bacteroidota</taxon>
        <taxon>Sphingobacteriia</taxon>
        <taxon>Sphingobacteriales</taxon>
        <taxon>Sphingobacteriaceae</taxon>
        <taxon>Sphingobacterium</taxon>
    </lineage>
</organism>
<dbReference type="KEGG" id="stha:NCTC11429_01746"/>
<evidence type="ECO:0000313" key="2">
    <source>
        <dbReference type="Proteomes" id="UP000308196"/>
    </source>
</evidence>
<accession>A0A4U9USM3</accession>
<proteinExistence type="predicted"/>
<dbReference type="AlphaFoldDB" id="A0A4U9USM3"/>
<dbReference type="Proteomes" id="UP000308196">
    <property type="component" value="Chromosome"/>
</dbReference>
<dbReference type="GeneID" id="78462497"/>
<dbReference type="RefSeq" id="WP_028071013.1">
    <property type="nucleotide sequence ID" value="NZ_JBPFQZ010000012.1"/>
</dbReference>